<evidence type="ECO:0000256" key="1">
    <source>
        <dbReference type="SAM" id="MobiDB-lite"/>
    </source>
</evidence>
<dbReference type="InterPro" id="IPR045338">
    <property type="entry name" value="DUF6535"/>
</dbReference>
<dbReference type="EMBL" id="JBBXMP010000083">
    <property type="protein sequence ID" value="KAL0063371.1"/>
    <property type="molecule type" value="Genomic_DNA"/>
</dbReference>
<evidence type="ECO:0000313" key="4">
    <source>
        <dbReference type="EMBL" id="KAL0063371.1"/>
    </source>
</evidence>
<feature type="compositionally biased region" description="Polar residues" evidence="1">
    <location>
        <begin position="102"/>
        <end position="114"/>
    </location>
</feature>
<feature type="transmembrane region" description="Helical" evidence="2">
    <location>
        <begin position="153"/>
        <end position="175"/>
    </location>
</feature>
<feature type="region of interest" description="Disordered" evidence="1">
    <location>
        <begin position="36"/>
        <end position="121"/>
    </location>
</feature>
<feature type="transmembrane region" description="Helical" evidence="2">
    <location>
        <begin position="302"/>
        <end position="324"/>
    </location>
</feature>
<keyword evidence="5" id="KW-1185">Reference proteome</keyword>
<proteinExistence type="predicted"/>
<feature type="transmembrane region" description="Helical" evidence="2">
    <location>
        <begin position="212"/>
        <end position="235"/>
    </location>
</feature>
<dbReference type="Proteomes" id="UP001437256">
    <property type="component" value="Unassembled WGS sequence"/>
</dbReference>
<evidence type="ECO:0000313" key="5">
    <source>
        <dbReference type="Proteomes" id="UP001437256"/>
    </source>
</evidence>
<protein>
    <recommendedName>
        <fullName evidence="3">DUF6535 domain-containing protein</fullName>
    </recommendedName>
</protein>
<comment type="caution">
    <text evidence="4">The sequence shown here is derived from an EMBL/GenBank/DDBJ whole genome shotgun (WGS) entry which is preliminary data.</text>
</comment>
<feature type="region of interest" description="Disordered" evidence="1">
    <location>
        <begin position="815"/>
        <end position="938"/>
    </location>
</feature>
<sequence>MTLWKRGDSAVLQDVAVIQGDAELELDDKDDALVKVGGPELGTKPLRGGTNTEAQETDEALLGSTSVKEELLPHTTGEDAGEDKANTAPGVTEKAPLDGTKDNNPAGNQDTANEASDIPKPAEVEKSWEVVMKEVTALDEGLTTGWKEDIDTLLVFAGLFSAVVTAFTIESYQWLQEAPADTTVVLLKQISQQLNNSPVSEPDDFTVSSSVVAINILWFLSLIIALVDALFALLCKQWLREHRRHTHTRTPSEALALRWLRHQSLEKWRVPAILASLPMLLELALFLFLAGLLELLRTRQPVLFKIATAVVAFAALFYFGTTIIPTVDVIRQARQVTWKLRNKRKNPNSWRSPVDFIMTLPPMEYICPYKSPQAWAVFQVSRFISHILGLLCCVASFFEDKDWITISAYRNFANPILAFGEIISSLSDWSSVDLELLQRSSIDLAPPFYELKAFRWLVAELRDSPHMIPHLRNILSKIPLHLVMPTVLDQWFFLPAREWAVSDIGAALDLTLSYEGIDNHLTSANRQFLSHERETGQLNRLLHWTNVLTNGGSKSARDSPLFPISFDTVDANPDNHLRGRLWSIYAEIIQSSVDSDKNWAALMKNLAPYIIASSPNYTLNLPTTTTTSAFVKSAAGHNFLFCMHSTILDRAIYNYTSSFEDDLNWMEAMDIIRRVHKLPEDHFRVIPGHFSLPLSKLRKTLNGLSPTDPEIDFGYLDSLSGDWGGAKGWHKWKLVEILSKHINECPQSDAKLSHCPGESKISPLVMSSAGLELITFVNNCLAEERETYKYLDLVGLSRGMAQGWRDAIERVRAARPELPPDQFKHIYHSGIDSPAHEHPSRPQEAKAEAQAEGPSAAPRDVTDPGELDRVEQVEGHSDLRTSPQPRPGELDERGPLVENAEQESIPMQLVATGNPASGSAGSPAHETIVGGPDADKNV</sequence>
<accession>A0ABR2ZP79</accession>
<gene>
    <name evidence="4" type="ORF">AAF712_009766</name>
</gene>
<evidence type="ECO:0000256" key="2">
    <source>
        <dbReference type="SAM" id="Phobius"/>
    </source>
</evidence>
<reference evidence="4 5" key="1">
    <citation type="submission" date="2024-05" db="EMBL/GenBank/DDBJ databases">
        <title>A draft genome resource for the thread blight pathogen Marasmius tenuissimus strain MS-2.</title>
        <authorList>
            <person name="Yulfo-Soto G.E."/>
            <person name="Baruah I.K."/>
            <person name="Amoako-Attah I."/>
            <person name="Bukari Y."/>
            <person name="Meinhardt L.W."/>
            <person name="Bailey B.A."/>
            <person name="Cohen S.P."/>
        </authorList>
    </citation>
    <scope>NUCLEOTIDE SEQUENCE [LARGE SCALE GENOMIC DNA]</scope>
    <source>
        <strain evidence="4 5">MS-2</strain>
    </source>
</reference>
<keyword evidence="2" id="KW-0812">Transmembrane</keyword>
<name>A0ABR2ZP79_9AGAR</name>
<dbReference type="Pfam" id="PF20153">
    <property type="entry name" value="DUF6535"/>
    <property type="match status" value="1"/>
</dbReference>
<feature type="transmembrane region" description="Helical" evidence="2">
    <location>
        <begin position="268"/>
        <end position="290"/>
    </location>
</feature>
<feature type="domain" description="DUF6535" evidence="3">
    <location>
        <begin position="128"/>
        <end position="297"/>
    </location>
</feature>
<keyword evidence="2" id="KW-0472">Membrane</keyword>
<feature type="compositionally biased region" description="Basic and acidic residues" evidence="1">
    <location>
        <begin position="860"/>
        <end position="879"/>
    </location>
</feature>
<evidence type="ECO:0000259" key="3">
    <source>
        <dbReference type="Pfam" id="PF20153"/>
    </source>
</evidence>
<keyword evidence="2" id="KW-1133">Transmembrane helix</keyword>
<feature type="compositionally biased region" description="Basic and acidic residues" evidence="1">
    <location>
        <begin position="834"/>
        <end position="849"/>
    </location>
</feature>
<organism evidence="4 5">
    <name type="scientific">Marasmius tenuissimus</name>
    <dbReference type="NCBI Taxonomy" id="585030"/>
    <lineage>
        <taxon>Eukaryota</taxon>
        <taxon>Fungi</taxon>
        <taxon>Dikarya</taxon>
        <taxon>Basidiomycota</taxon>
        <taxon>Agaricomycotina</taxon>
        <taxon>Agaricomycetes</taxon>
        <taxon>Agaricomycetidae</taxon>
        <taxon>Agaricales</taxon>
        <taxon>Marasmiineae</taxon>
        <taxon>Marasmiaceae</taxon>
        <taxon>Marasmius</taxon>
    </lineage>
</organism>